<name>A0A1X9LTS5_9MICO</name>
<dbReference type="KEGG" id="cphy:B5808_20230"/>
<organism evidence="1 2">
    <name type="scientific">Cnuibacter physcomitrellae</name>
    <dbReference type="NCBI Taxonomy" id="1619308"/>
    <lineage>
        <taxon>Bacteria</taxon>
        <taxon>Bacillati</taxon>
        <taxon>Actinomycetota</taxon>
        <taxon>Actinomycetes</taxon>
        <taxon>Micrococcales</taxon>
        <taxon>Microbacteriaceae</taxon>
        <taxon>Cnuibacter</taxon>
    </lineage>
</organism>
<sequence>MADDIRTIAARLLGALDDPNAPHLVMVTDPELVPGFCDFYGPYPSAMAAANAIDDVRATIDPRGNWTYTVHRLEAPPTP</sequence>
<dbReference type="AlphaFoldDB" id="A0A1X9LTS5"/>
<gene>
    <name evidence="1" type="ORF">B5808_20230</name>
</gene>
<accession>A0A1X9LTS5</accession>
<protein>
    <submittedName>
        <fullName evidence="1">Uncharacterized protein</fullName>
    </submittedName>
</protein>
<reference evidence="1 2" key="1">
    <citation type="submission" date="2017-04" db="EMBL/GenBank/DDBJ databases">
        <authorList>
            <person name="Afonso C.L."/>
            <person name="Miller P.J."/>
            <person name="Scott M.A."/>
            <person name="Spackman E."/>
            <person name="Goraichik I."/>
            <person name="Dimitrov K.M."/>
            <person name="Suarez D.L."/>
            <person name="Swayne D.E."/>
        </authorList>
    </citation>
    <scope>NUCLEOTIDE SEQUENCE [LARGE SCALE GENOMIC DNA]</scope>
    <source>
        <strain evidence="2">XA(T)</strain>
        <plasmid evidence="2">Plasmid unnamed2</plasmid>
    </source>
</reference>
<geneLocation type="plasmid" evidence="1">
    <name>unnamed2</name>
</geneLocation>
<dbReference type="Proteomes" id="UP000192775">
    <property type="component" value="Plasmid unnamed2"/>
</dbReference>
<evidence type="ECO:0000313" key="1">
    <source>
        <dbReference type="EMBL" id="ARJ07728.1"/>
    </source>
</evidence>
<keyword evidence="2" id="KW-1185">Reference proteome</keyword>
<proteinExistence type="predicted"/>
<dbReference type="EMBL" id="CP020717">
    <property type="protein sequence ID" value="ARJ07728.1"/>
    <property type="molecule type" value="Genomic_DNA"/>
</dbReference>
<evidence type="ECO:0000313" key="2">
    <source>
        <dbReference type="Proteomes" id="UP000192775"/>
    </source>
</evidence>
<dbReference type="RefSeq" id="WP_085021863.1">
    <property type="nucleotide sequence ID" value="NZ_BMHD01000004.1"/>
</dbReference>
<keyword evidence="1" id="KW-0614">Plasmid</keyword>